<evidence type="ECO:0000256" key="1">
    <source>
        <dbReference type="ARBA" id="ARBA00010923"/>
    </source>
</evidence>
<dbReference type="EMBL" id="JAHCMY010000016">
    <property type="protein sequence ID" value="MBS9525668.1"/>
    <property type="molecule type" value="Genomic_DNA"/>
</dbReference>
<keyword evidence="5" id="KW-0378">Hydrolase</keyword>
<protein>
    <submittedName>
        <fullName evidence="5">Restriction endonuclease subunit S</fullName>
        <ecNumber evidence="5">3.1.21.-</ecNumber>
    </submittedName>
</protein>
<keyword evidence="5" id="KW-0540">Nuclease</keyword>
<dbReference type="GO" id="GO:0003677">
    <property type="term" value="F:DNA binding"/>
    <property type="evidence" value="ECO:0007669"/>
    <property type="project" value="UniProtKB-KW"/>
</dbReference>
<dbReference type="PANTHER" id="PTHR43140">
    <property type="entry name" value="TYPE-1 RESTRICTION ENZYME ECOKI SPECIFICITY PROTEIN"/>
    <property type="match status" value="1"/>
</dbReference>
<gene>
    <name evidence="5" type="ORF">KI659_16740</name>
</gene>
<evidence type="ECO:0000259" key="4">
    <source>
        <dbReference type="Pfam" id="PF01420"/>
    </source>
</evidence>
<dbReference type="InterPro" id="IPR051212">
    <property type="entry name" value="Type-I_RE_S_subunit"/>
</dbReference>
<dbReference type="GO" id="GO:0016787">
    <property type="term" value="F:hydrolase activity"/>
    <property type="evidence" value="ECO:0007669"/>
    <property type="project" value="UniProtKB-KW"/>
</dbReference>
<keyword evidence="5" id="KW-0255">Endonuclease</keyword>
<dbReference type="GO" id="GO:0004519">
    <property type="term" value="F:endonuclease activity"/>
    <property type="evidence" value="ECO:0007669"/>
    <property type="project" value="UniProtKB-KW"/>
</dbReference>
<name>A0AAP2G6G2_9BACT</name>
<dbReference type="InterPro" id="IPR044946">
    <property type="entry name" value="Restrct_endonuc_typeI_TRD_sf"/>
</dbReference>
<evidence type="ECO:0000256" key="2">
    <source>
        <dbReference type="ARBA" id="ARBA00022747"/>
    </source>
</evidence>
<keyword evidence="3" id="KW-0238">DNA-binding</keyword>
<dbReference type="Gene3D" id="3.90.220.20">
    <property type="entry name" value="DNA methylase specificity domains"/>
    <property type="match status" value="2"/>
</dbReference>
<dbReference type="EC" id="3.1.21.-" evidence="5"/>
<accession>A0AAP2G6G2</accession>
<reference evidence="5 6" key="1">
    <citation type="submission" date="2021-05" db="EMBL/GenBank/DDBJ databases">
        <authorList>
            <person name="Zhang Z.D."/>
            <person name="Osman G."/>
        </authorList>
    </citation>
    <scope>NUCLEOTIDE SEQUENCE [LARGE SCALE GENOMIC DNA]</scope>
    <source>
        <strain evidence="5 6">KCTC 32217</strain>
    </source>
</reference>
<organism evidence="5 6">
    <name type="scientific">Litoribacter ruber</name>
    <dbReference type="NCBI Taxonomy" id="702568"/>
    <lineage>
        <taxon>Bacteria</taxon>
        <taxon>Pseudomonadati</taxon>
        <taxon>Bacteroidota</taxon>
        <taxon>Cytophagia</taxon>
        <taxon>Cytophagales</taxon>
        <taxon>Cyclobacteriaceae</taxon>
        <taxon>Litoribacter</taxon>
    </lineage>
</organism>
<dbReference type="PANTHER" id="PTHR43140:SF1">
    <property type="entry name" value="TYPE I RESTRICTION ENZYME ECOKI SPECIFICITY SUBUNIT"/>
    <property type="match status" value="1"/>
</dbReference>
<dbReference type="InterPro" id="IPR000055">
    <property type="entry name" value="Restrct_endonuc_typeI_TRD"/>
</dbReference>
<feature type="domain" description="Type I restriction modification DNA specificity" evidence="4">
    <location>
        <begin position="222"/>
        <end position="394"/>
    </location>
</feature>
<keyword evidence="2" id="KW-0680">Restriction system</keyword>
<dbReference type="Proteomes" id="UP001319104">
    <property type="component" value="Unassembled WGS sequence"/>
</dbReference>
<evidence type="ECO:0000313" key="5">
    <source>
        <dbReference type="EMBL" id="MBS9525668.1"/>
    </source>
</evidence>
<keyword evidence="6" id="KW-1185">Reference proteome</keyword>
<dbReference type="AlphaFoldDB" id="A0AAP2G6G2"/>
<evidence type="ECO:0000256" key="3">
    <source>
        <dbReference type="ARBA" id="ARBA00023125"/>
    </source>
</evidence>
<comment type="similarity">
    <text evidence="1">Belongs to the type-I restriction system S methylase family.</text>
</comment>
<feature type="domain" description="Type I restriction modification DNA specificity" evidence="4">
    <location>
        <begin position="73"/>
        <end position="178"/>
    </location>
</feature>
<dbReference type="GO" id="GO:0009307">
    <property type="term" value="P:DNA restriction-modification system"/>
    <property type="evidence" value="ECO:0007669"/>
    <property type="project" value="UniProtKB-KW"/>
</dbReference>
<dbReference type="SUPFAM" id="SSF116734">
    <property type="entry name" value="DNA methylase specificity domain"/>
    <property type="match status" value="2"/>
</dbReference>
<comment type="caution">
    <text evidence="5">The sequence shown here is derived from an EMBL/GenBank/DDBJ whole genome shotgun (WGS) entry which is preliminary data.</text>
</comment>
<dbReference type="Pfam" id="PF01420">
    <property type="entry name" value="Methylase_S"/>
    <property type="match status" value="2"/>
</dbReference>
<evidence type="ECO:0000313" key="6">
    <source>
        <dbReference type="Proteomes" id="UP001319104"/>
    </source>
</evidence>
<dbReference type="RefSeq" id="WP_213946526.1">
    <property type="nucleotide sequence ID" value="NZ_JAHCMY010000016.1"/>
</dbReference>
<sequence length="448" mass="50663">MIEEKLPKGWDVYPLIKLLELLETGSRPKGGVQGIIDGIPSLGGEHLDYNGGFKFDKLKFIPLEFAEKMKRGRIYDGDVLIVKDGATTGKTSFVDDNFPFDEAYVNEHVFICRPNKNHSGKFISFFLRSKEGQKRILENFTGSAQGGINQKFAQNTQVPIPPLPEQQRIVAKLDAMFGHLDSLREKMDGIPVLLKNFRQQVLTQAVTGELTKEWREGKGLGEWEEKNLEEICISITDGDHQAPPKAESGIPFLVISDISNGNLDLEKASRFVPIQYFENLKESRKPQKNDILYTVTGSIGIPVLLKKDYEFTFQRHIGIIRPSVEQINEKFLYYTLMSEYCLTQGRSVATGTAQLTIPLSGLRKYNIPLPVKEEQLEIIKKIDTLFSLADKIESKYTSLKAKIDQLPQAILAKAFRGDLVSQQEDQLYQIEEAVELMAAEKAELYKLK</sequence>
<proteinExistence type="inferred from homology"/>
<dbReference type="CDD" id="cd17246">
    <property type="entry name" value="RMtype1_S_SonII-TRD2-CR2_like"/>
    <property type="match status" value="1"/>
</dbReference>